<sequence length="138" mass="15227">MEDIPSQLIINWDQTGISVVPGSSSTMAPYGLRHVEIVGMGDKRQITAVIGASVSGEFLPPQLIFTGKTPACHPNGVTFPADWHITHTENHKANESTMKDYITKVIVPYIEKIRSQLPQRHVASPQPAFVRSDVPVYH</sequence>
<protein>
    <recommendedName>
        <fullName evidence="2">DDE-1 domain-containing protein</fullName>
    </recommendedName>
</protein>
<name>A0A1X7TSF9_AMPQE</name>
<reference evidence="1" key="1">
    <citation type="submission" date="2017-05" db="UniProtKB">
        <authorList>
            <consortium name="EnsemblMetazoa"/>
        </authorList>
    </citation>
    <scope>IDENTIFICATION</scope>
</reference>
<evidence type="ECO:0000313" key="1">
    <source>
        <dbReference type="EnsemblMetazoa" id="Aqu2.1.18038_001"/>
    </source>
</evidence>
<dbReference type="EnsemblMetazoa" id="Aqu2.1.18038_001">
    <property type="protein sequence ID" value="Aqu2.1.18038_001"/>
    <property type="gene ID" value="Aqu2.1.18038"/>
</dbReference>
<organism evidence="1">
    <name type="scientific">Amphimedon queenslandica</name>
    <name type="common">Sponge</name>
    <dbReference type="NCBI Taxonomy" id="400682"/>
    <lineage>
        <taxon>Eukaryota</taxon>
        <taxon>Metazoa</taxon>
        <taxon>Porifera</taxon>
        <taxon>Demospongiae</taxon>
        <taxon>Heteroscleromorpha</taxon>
        <taxon>Haplosclerida</taxon>
        <taxon>Niphatidae</taxon>
        <taxon>Amphimedon</taxon>
    </lineage>
</organism>
<dbReference type="InParanoid" id="A0A1X7TSF9"/>
<dbReference type="AlphaFoldDB" id="A0A1X7TSF9"/>
<dbReference type="OrthoDB" id="8187571at2759"/>
<accession>A0A1X7TSF9</accession>
<evidence type="ECO:0008006" key="2">
    <source>
        <dbReference type="Google" id="ProtNLM"/>
    </source>
</evidence>
<proteinExistence type="predicted"/>